<name>A0A3Q2C8T4_CYPVA</name>
<dbReference type="STRING" id="28743.ENSCVAP00000001107"/>
<dbReference type="Proteomes" id="UP000265020">
    <property type="component" value="Unassembled WGS sequence"/>
</dbReference>
<accession>A0A3Q2C8T4</accession>
<dbReference type="AlphaFoldDB" id="A0A3Q2C8T4"/>
<evidence type="ECO:0000313" key="1">
    <source>
        <dbReference type="Ensembl" id="ENSCVAP00000001107.1"/>
    </source>
</evidence>
<reference evidence="1" key="1">
    <citation type="submission" date="2025-08" db="UniProtKB">
        <authorList>
            <consortium name="Ensembl"/>
        </authorList>
    </citation>
    <scope>IDENTIFICATION</scope>
</reference>
<proteinExistence type="predicted"/>
<reference evidence="1" key="2">
    <citation type="submission" date="2025-09" db="UniProtKB">
        <authorList>
            <consortium name="Ensembl"/>
        </authorList>
    </citation>
    <scope>IDENTIFICATION</scope>
</reference>
<dbReference type="Ensembl" id="ENSCVAT00000013951.1">
    <property type="protein sequence ID" value="ENSCVAP00000001107.1"/>
    <property type="gene ID" value="ENSCVAG00000002049.1"/>
</dbReference>
<organism evidence="1 2">
    <name type="scientific">Cyprinodon variegatus</name>
    <name type="common">Sheepshead minnow</name>
    <dbReference type="NCBI Taxonomy" id="28743"/>
    <lineage>
        <taxon>Eukaryota</taxon>
        <taxon>Metazoa</taxon>
        <taxon>Chordata</taxon>
        <taxon>Craniata</taxon>
        <taxon>Vertebrata</taxon>
        <taxon>Euteleostomi</taxon>
        <taxon>Actinopterygii</taxon>
        <taxon>Neopterygii</taxon>
        <taxon>Teleostei</taxon>
        <taxon>Neoteleostei</taxon>
        <taxon>Acanthomorphata</taxon>
        <taxon>Ovalentaria</taxon>
        <taxon>Atherinomorphae</taxon>
        <taxon>Cyprinodontiformes</taxon>
        <taxon>Cyprinodontidae</taxon>
        <taxon>Cyprinodon</taxon>
    </lineage>
</organism>
<evidence type="ECO:0000313" key="2">
    <source>
        <dbReference type="Proteomes" id="UP000265020"/>
    </source>
</evidence>
<keyword evidence="2" id="KW-1185">Reference proteome</keyword>
<protein>
    <submittedName>
        <fullName evidence="1">Uncharacterized protein</fullName>
    </submittedName>
</protein>
<sequence>MKSIICLSASWRTVCQQASVCFPLYRGLSLCNSSERLKDPEFLCKTVIAQQPCVTDARCFQRERTRIPAGCAPKLYPVPASSANKMTSYHTDVNMVQLPTDRGAQQLSPYTPYAINAQQGTLVNIQSLFEEEVIIDLCSKLAEFSCNDRAEGLATLLEACVEFGLEAHSPPVLILVKECLELLSNRDVGVAQLCHLGMVACALEGRGSRVVTEVLNSIICAVEEDMVSPSEAAAVYSLLTAFYEPSCQRQTLMLSALHRQTQRQVHRLRASQVSEILQSLVKLKHKQAISLVLRLTHRASRIFKDFSDGEIIKVLSALMILKQHDDELLAAMEKHLPGIFSSD</sequence>